<evidence type="ECO:0000256" key="1">
    <source>
        <dbReference type="ARBA" id="ARBA00000900"/>
    </source>
</evidence>
<comment type="catalytic activity">
    <reaction evidence="1">
        <text>S-ubiquitinyl-[E2 ubiquitin-conjugating enzyme]-L-cysteine + [acceptor protein]-L-lysine = [E2 ubiquitin-conjugating enzyme]-L-cysteine + N(6)-ubiquitinyl-[acceptor protein]-L-lysine.</text>
        <dbReference type="EC" id="2.3.2.27"/>
    </reaction>
</comment>
<keyword evidence="5" id="KW-0833">Ubl conjugation pathway</keyword>
<sequence>MVKSTFCTGSTSDTEYETELFHTFTATESFIRSQPSNCVICMDGFEPGTDVKQLIACRHYFHRDCICQWLSGSITCPICRSYVWWSSDHSWIVPDGRPKPLDLPLGFPEQPNPIRSGSTTVSLGEVRRPICLWFCQLIDLFEALFLNRSD</sequence>
<dbReference type="PROSITE" id="PS50089">
    <property type="entry name" value="ZF_RING_2"/>
    <property type="match status" value="1"/>
</dbReference>
<protein>
    <recommendedName>
        <fullName evidence="2">RING-type E3 ubiquitin transferase</fullName>
        <ecNumber evidence="2">2.3.2.27</ecNumber>
    </recommendedName>
</protein>
<keyword evidence="6" id="KW-0862">Zinc</keyword>
<evidence type="ECO:0000256" key="3">
    <source>
        <dbReference type="ARBA" id="ARBA00022723"/>
    </source>
</evidence>
<dbReference type="PANTHER" id="PTHR14155:SF610">
    <property type="entry name" value="OS01G0755700 PROTEIN"/>
    <property type="match status" value="1"/>
</dbReference>
<comment type="similarity">
    <text evidence="7">Belongs to the RING-type zinc finger family. ATL subfamily.</text>
</comment>
<proteinExistence type="inferred from homology"/>
<comment type="caution">
    <text evidence="10">The sequence shown here is derived from an EMBL/GenBank/DDBJ whole genome shotgun (WGS) entry which is preliminary data.</text>
</comment>
<evidence type="ECO:0000256" key="2">
    <source>
        <dbReference type="ARBA" id="ARBA00012483"/>
    </source>
</evidence>
<keyword evidence="4 8" id="KW-0863">Zinc-finger</keyword>
<evidence type="ECO:0000256" key="6">
    <source>
        <dbReference type="ARBA" id="ARBA00022833"/>
    </source>
</evidence>
<organism evidence="10 11">
    <name type="scientific">Centaurea solstitialis</name>
    <name type="common">yellow star-thistle</name>
    <dbReference type="NCBI Taxonomy" id="347529"/>
    <lineage>
        <taxon>Eukaryota</taxon>
        <taxon>Viridiplantae</taxon>
        <taxon>Streptophyta</taxon>
        <taxon>Embryophyta</taxon>
        <taxon>Tracheophyta</taxon>
        <taxon>Spermatophyta</taxon>
        <taxon>Magnoliopsida</taxon>
        <taxon>eudicotyledons</taxon>
        <taxon>Gunneridae</taxon>
        <taxon>Pentapetalae</taxon>
        <taxon>asterids</taxon>
        <taxon>campanulids</taxon>
        <taxon>Asterales</taxon>
        <taxon>Asteraceae</taxon>
        <taxon>Carduoideae</taxon>
        <taxon>Cardueae</taxon>
        <taxon>Centaureinae</taxon>
        <taxon>Centaurea</taxon>
    </lineage>
</organism>
<dbReference type="PANTHER" id="PTHR14155">
    <property type="entry name" value="RING FINGER DOMAIN-CONTAINING"/>
    <property type="match status" value="1"/>
</dbReference>
<name>A0AA38TJ07_9ASTR</name>
<evidence type="ECO:0000256" key="5">
    <source>
        <dbReference type="ARBA" id="ARBA00022786"/>
    </source>
</evidence>
<keyword evidence="11" id="KW-1185">Reference proteome</keyword>
<dbReference type="GO" id="GO:0008270">
    <property type="term" value="F:zinc ion binding"/>
    <property type="evidence" value="ECO:0007669"/>
    <property type="project" value="UniProtKB-KW"/>
</dbReference>
<dbReference type="InterPro" id="IPR053238">
    <property type="entry name" value="RING-H2_zinc_finger"/>
</dbReference>
<dbReference type="Proteomes" id="UP001172457">
    <property type="component" value="Chromosome 3"/>
</dbReference>
<evidence type="ECO:0000313" key="11">
    <source>
        <dbReference type="Proteomes" id="UP001172457"/>
    </source>
</evidence>
<evidence type="ECO:0000256" key="4">
    <source>
        <dbReference type="ARBA" id="ARBA00022771"/>
    </source>
</evidence>
<feature type="domain" description="RING-type" evidence="9">
    <location>
        <begin position="38"/>
        <end position="80"/>
    </location>
</feature>
<dbReference type="InterPro" id="IPR001841">
    <property type="entry name" value="Znf_RING"/>
</dbReference>
<evidence type="ECO:0000256" key="8">
    <source>
        <dbReference type="PROSITE-ProRule" id="PRU00175"/>
    </source>
</evidence>
<dbReference type="EC" id="2.3.2.27" evidence="2"/>
<reference evidence="10" key="1">
    <citation type="submission" date="2023-03" db="EMBL/GenBank/DDBJ databases">
        <title>Chromosome-scale reference genome and RAD-based genetic map of yellow starthistle (Centaurea solstitialis) reveal putative structural variation and QTLs associated with invader traits.</title>
        <authorList>
            <person name="Reatini B."/>
            <person name="Cang F.A."/>
            <person name="Jiang Q."/>
            <person name="Mckibben M.T.W."/>
            <person name="Barker M.S."/>
            <person name="Rieseberg L.H."/>
            <person name="Dlugosch K.M."/>
        </authorList>
    </citation>
    <scope>NUCLEOTIDE SEQUENCE</scope>
    <source>
        <strain evidence="10">CAN-66</strain>
        <tissue evidence="10">Leaf</tissue>
    </source>
</reference>
<evidence type="ECO:0000259" key="9">
    <source>
        <dbReference type="PROSITE" id="PS50089"/>
    </source>
</evidence>
<dbReference type="AlphaFoldDB" id="A0AA38TJ07"/>
<keyword evidence="3" id="KW-0479">Metal-binding</keyword>
<evidence type="ECO:0000256" key="7">
    <source>
        <dbReference type="ARBA" id="ARBA00024209"/>
    </source>
</evidence>
<dbReference type="SMART" id="SM00184">
    <property type="entry name" value="RING"/>
    <property type="match status" value="1"/>
</dbReference>
<gene>
    <name evidence="10" type="ORF">OSB04_010269</name>
</gene>
<dbReference type="Pfam" id="PF13639">
    <property type="entry name" value="zf-RING_2"/>
    <property type="match status" value="1"/>
</dbReference>
<dbReference type="Gene3D" id="3.30.40.10">
    <property type="entry name" value="Zinc/RING finger domain, C3HC4 (zinc finger)"/>
    <property type="match status" value="1"/>
</dbReference>
<dbReference type="SUPFAM" id="SSF57850">
    <property type="entry name" value="RING/U-box"/>
    <property type="match status" value="1"/>
</dbReference>
<accession>A0AA38TJ07</accession>
<evidence type="ECO:0000313" key="10">
    <source>
        <dbReference type="EMBL" id="KAJ9555655.1"/>
    </source>
</evidence>
<dbReference type="InterPro" id="IPR013083">
    <property type="entry name" value="Znf_RING/FYVE/PHD"/>
</dbReference>
<dbReference type="EMBL" id="JARYMX010000003">
    <property type="protein sequence ID" value="KAJ9555655.1"/>
    <property type="molecule type" value="Genomic_DNA"/>
</dbReference>
<dbReference type="GO" id="GO:0061630">
    <property type="term" value="F:ubiquitin protein ligase activity"/>
    <property type="evidence" value="ECO:0007669"/>
    <property type="project" value="UniProtKB-EC"/>
</dbReference>